<evidence type="ECO:0000313" key="1">
    <source>
        <dbReference type="EMBL" id="JAH64793.1"/>
    </source>
</evidence>
<reference evidence="1" key="1">
    <citation type="submission" date="2014-11" db="EMBL/GenBank/DDBJ databases">
        <authorList>
            <person name="Amaro Gonzalez C."/>
        </authorList>
    </citation>
    <scope>NUCLEOTIDE SEQUENCE</scope>
</reference>
<organism evidence="1">
    <name type="scientific">Anguilla anguilla</name>
    <name type="common">European freshwater eel</name>
    <name type="synonym">Muraena anguilla</name>
    <dbReference type="NCBI Taxonomy" id="7936"/>
    <lineage>
        <taxon>Eukaryota</taxon>
        <taxon>Metazoa</taxon>
        <taxon>Chordata</taxon>
        <taxon>Craniata</taxon>
        <taxon>Vertebrata</taxon>
        <taxon>Euteleostomi</taxon>
        <taxon>Actinopterygii</taxon>
        <taxon>Neopterygii</taxon>
        <taxon>Teleostei</taxon>
        <taxon>Anguilliformes</taxon>
        <taxon>Anguillidae</taxon>
        <taxon>Anguilla</taxon>
    </lineage>
</organism>
<reference evidence="1" key="2">
    <citation type="journal article" date="2015" name="Fish Shellfish Immunol.">
        <title>Early steps in the European eel (Anguilla anguilla)-Vibrio vulnificus interaction in the gills: Role of the RtxA13 toxin.</title>
        <authorList>
            <person name="Callol A."/>
            <person name="Pajuelo D."/>
            <person name="Ebbesson L."/>
            <person name="Teles M."/>
            <person name="MacKenzie S."/>
            <person name="Amaro C."/>
        </authorList>
    </citation>
    <scope>NUCLEOTIDE SEQUENCE</scope>
</reference>
<dbReference type="EMBL" id="GBXM01043784">
    <property type="protein sequence ID" value="JAH64793.1"/>
    <property type="molecule type" value="Transcribed_RNA"/>
</dbReference>
<accession>A0A0E9UIL2</accession>
<dbReference type="AlphaFoldDB" id="A0A0E9UIL2"/>
<proteinExistence type="predicted"/>
<name>A0A0E9UIL2_ANGAN</name>
<sequence length="29" mass="3520">MHALHVQISIRIITRVNLSKYFPKKHFKN</sequence>
<protein>
    <submittedName>
        <fullName evidence="1">Uncharacterized protein</fullName>
    </submittedName>
</protein>